<protein>
    <submittedName>
        <fullName evidence="6">Pumilio-family RNA-binding repeatprotein</fullName>
    </submittedName>
</protein>
<accession>G7KA42</accession>
<name>G7KA42_MEDTR</name>
<dbReference type="PROSITE" id="PS50303">
    <property type="entry name" value="PUM_HD"/>
    <property type="match status" value="1"/>
</dbReference>
<feature type="repeat" description="Pumilio" evidence="4">
    <location>
        <begin position="24"/>
        <end position="59"/>
    </location>
</feature>
<dbReference type="InterPro" id="IPR033133">
    <property type="entry name" value="PUM-HD"/>
</dbReference>
<dbReference type="PANTHER" id="PTHR12537:SF13">
    <property type="entry name" value="PUMILIO HOMOLOGY DOMAIN FAMILY MEMBER 4"/>
    <property type="match status" value="1"/>
</dbReference>
<feature type="repeat" description="Pumilio" evidence="4">
    <location>
        <begin position="172"/>
        <end position="207"/>
    </location>
</feature>
<dbReference type="Gene3D" id="1.25.10.10">
    <property type="entry name" value="Leucine-rich Repeat Variant"/>
    <property type="match status" value="1"/>
</dbReference>
<evidence type="ECO:0000256" key="3">
    <source>
        <dbReference type="ARBA" id="ARBA00022884"/>
    </source>
</evidence>
<feature type="repeat" description="Pumilio" evidence="4">
    <location>
        <begin position="136"/>
        <end position="171"/>
    </location>
</feature>
<dbReference type="Pfam" id="PF00806">
    <property type="entry name" value="PUF"/>
    <property type="match status" value="6"/>
</dbReference>
<dbReference type="GO" id="GO:0005737">
    <property type="term" value="C:cytoplasm"/>
    <property type="evidence" value="ECO:0000318"/>
    <property type="project" value="GO_Central"/>
</dbReference>
<dbReference type="GO" id="GO:0003729">
    <property type="term" value="F:mRNA binding"/>
    <property type="evidence" value="ECO:0000318"/>
    <property type="project" value="GO_Central"/>
</dbReference>
<keyword evidence="1" id="KW-0677">Repeat</keyword>
<dbReference type="PaxDb" id="3880-AES97944"/>
<dbReference type="EnsemblPlants" id="AES97944">
    <property type="protein sequence ID" value="AES97944"/>
    <property type="gene ID" value="MTR_5g062070"/>
</dbReference>
<dbReference type="InterPro" id="IPR011989">
    <property type="entry name" value="ARM-like"/>
</dbReference>
<dbReference type="SMART" id="SM00025">
    <property type="entry name" value="Pumilio"/>
    <property type="match status" value="6"/>
</dbReference>
<dbReference type="PANTHER" id="PTHR12537">
    <property type="entry name" value="RNA BINDING PROTEIN PUMILIO-RELATED"/>
    <property type="match status" value="1"/>
</dbReference>
<keyword evidence="3" id="KW-0694">RNA-binding</keyword>
<dbReference type="AlphaFoldDB" id="G7KA42"/>
<proteinExistence type="predicted"/>
<dbReference type="SMR" id="G7KA42"/>
<dbReference type="SUPFAM" id="SSF48371">
    <property type="entry name" value="ARM repeat"/>
    <property type="match status" value="1"/>
</dbReference>
<evidence type="ECO:0000313" key="8">
    <source>
        <dbReference type="Proteomes" id="UP000002051"/>
    </source>
</evidence>
<sequence>MAKYYGNCLVVDWTLIDIDTMFNEVIGDVVKQTLDPFMSNIVQHVLEFGRDDQRLKIVRKLTQHPDQLVEASLDSYGTKCVQKLISTHNSKKEIALVSYSLLSGFLYLVMDLDGNQVLQRCLSCWSVEDNEFIYDAATRFCYAVATDEHGCCLLQRCIEFSNGNSQQKLVKEICKYAFHLAQHEYGNHIVQYIIQMQNPSAIAELTAQFNGKYVQLSMQKFSIHVVEKCLEHIVETRARIVQEFLAVPYFENLLQDPYANYVVQCALKFTEGSLHESLVETVRSHKILHTGPYCRLLEEFLLTNAPSRHYLSLFHIGFLLILSNLFSKPSIAKTQNPISLLLLLVYVVM</sequence>
<evidence type="ECO:0000256" key="4">
    <source>
        <dbReference type="PROSITE-ProRule" id="PRU00317"/>
    </source>
</evidence>
<dbReference type="eggNOG" id="KOG2049">
    <property type="taxonomic scope" value="Eukaryota"/>
</dbReference>
<dbReference type="EMBL" id="CM001221">
    <property type="protein sequence ID" value="AES97944.1"/>
    <property type="molecule type" value="Genomic_DNA"/>
</dbReference>
<dbReference type="HOGENOM" id="CLU_004017_8_5_1"/>
<evidence type="ECO:0000313" key="6">
    <source>
        <dbReference type="EMBL" id="AES97944.1"/>
    </source>
</evidence>
<dbReference type="GO" id="GO:0006417">
    <property type="term" value="P:regulation of translation"/>
    <property type="evidence" value="ECO:0007669"/>
    <property type="project" value="UniProtKB-KW"/>
</dbReference>
<feature type="domain" description="PUM-HD" evidence="5">
    <location>
        <begin position="1"/>
        <end position="305"/>
    </location>
</feature>
<gene>
    <name evidence="6" type="ordered locus">MTR_5g062070</name>
</gene>
<evidence type="ECO:0000313" key="7">
    <source>
        <dbReference type="EnsemblPlants" id="AES97944"/>
    </source>
</evidence>
<evidence type="ECO:0000259" key="5">
    <source>
        <dbReference type="PROSITE" id="PS50303"/>
    </source>
</evidence>
<feature type="repeat" description="Pumilio" evidence="4">
    <location>
        <begin position="243"/>
        <end position="280"/>
    </location>
</feature>
<reference evidence="6 8" key="1">
    <citation type="journal article" date="2011" name="Nature">
        <title>The Medicago genome provides insight into the evolution of rhizobial symbioses.</title>
        <authorList>
            <person name="Young N.D."/>
            <person name="Debelle F."/>
            <person name="Oldroyd G.E."/>
            <person name="Geurts R."/>
            <person name="Cannon S.B."/>
            <person name="Udvardi M.K."/>
            <person name="Benedito V.A."/>
            <person name="Mayer K.F."/>
            <person name="Gouzy J."/>
            <person name="Schoof H."/>
            <person name="Van de Peer Y."/>
            <person name="Proost S."/>
            <person name="Cook D.R."/>
            <person name="Meyers B.C."/>
            <person name="Spannagl M."/>
            <person name="Cheung F."/>
            <person name="De Mita S."/>
            <person name="Krishnakumar V."/>
            <person name="Gundlach H."/>
            <person name="Zhou S."/>
            <person name="Mudge J."/>
            <person name="Bharti A.K."/>
            <person name="Murray J.D."/>
            <person name="Naoumkina M.A."/>
            <person name="Rosen B."/>
            <person name="Silverstein K.A."/>
            <person name="Tang H."/>
            <person name="Rombauts S."/>
            <person name="Zhao P.X."/>
            <person name="Zhou P."/>
            <person name="Barbe V."/>
            <person name="Bardou P."/>
            <person name="Bechner M."/>
            <person name="Bellec A."/>
            <person name="Berger A."/>
            <person name="Berges H."/>
            <person name="Bidwell S."/>
            <person name="Bisseling T."/>
            <person name="Choisne N."/>
            <person name="Couloux A."/>
            <person name="Denny R."/>
            <person name="Deshpande S."/>
            <person name="Dai X."/>
            <person name="Doyle J.J."/>
            <person name="Dudez A.M."/>
            <person name="Farmer A.D."/>
            <person name="Fouteau S."/>
            <person name="Franken C."/>
            <person name="Gibelin C."/>
            <person name="Gish J."/>
            <person name="Goldstein S."/>
            <person name="Gonzalez A.J."/>
            <person name="Green P.J."/>
            <person name="Hallab A."/>
            <person name="Hartog M."/>
            <person name="Hua A."/>
            <person name="Humphray S.J."/>
            <person name="Jeong D.H."/>
            <person name="Jing Y."/>
            <person name="Jocker A."/>
            <person name="Kenton S.M."/>
            <person name="Kim D.J."/>
            <person name="Klee K."/>
            <person name="Lai H."/>
            <person name="Lang C."/>
            <person name="Lin S."/>
            <person name="Macmil S.L."/>
            <person name="Magdelenat G."/>
            <person name="Matthews L."/>
            <person name="McCorrison J."/>
            <person name="Monaghan E.L."/>
            <person name="Mun J.H."/>
            <person name="Najar F.Z."/>
            <person name="Nicholson C."/>
            <person name="Noirot C."/>
            <person name="O'Bleness M."/>
            <person name="Paule C.R."/>
            <person name="Poulain J."/>
            <person name="Prion F."/>
            <person name="Qin B."/>
            <person name="Qu C."/>
            <person name="Retzel E.F."/>
            <person name="Riddle C."/>
            <person name="Sallet E."/>
            <person name="Samain S."/>
            <person name="Samson N."/>
            <person name="Sanders I."/>
            <person name="Saurat O."/>
            <person name="Scarpelli C."/>
            <person name="Schiex T."/>
            <person name="Segurens B."/>
            <person name="Severin A.J."/>
            <person name="Sherrier D.J."/>
            <person name="Shi R."/>
            <person name="Sims S."/>
            <person name="Singer S.R."/>
            <person name="Sinharoy S."/>
            <person name="Sterck L."/>
            <person name="Viollet A."/>
            <person name="Wang B.B."/>
            <person name="Wang K."/>
            <person name="Wang M."/>
            <person name="Wang X."/>
            <person name="Warfsmann J."/>
            <person name="Weissenbach J."/>
            <person name="White D.D."/>
            <person name="White J.D."/>
            <person name="Wiley G.B."/>
            <person name="Wincker P."/>
            <person name="Xing Y."/>
            <person name="Yang L."/>
            <person name="Yao Z."/>
            <person name="Ying F."/>
            <person name="Zhai J."/>
            <person name="Zhou L."/>
            <person name="Zuber A."/>
            <person name="Denarie J."/>
            <person name="Dixon R.A."/>
            <person name="May G.D."/>
            <person name="Schwartz D.C."/>
            <person name="Rogers J."/>
            <person name="Quetier F."/>
            <person name="Town C.D."/>
            <person name="Roe B.A."/>
        </authorList>
    </citation>
    <scope>NUCLEOTIDE SEQUENCE [LARGE SCALE GENOMIC DNA]</scope>
    <source>
        <strain evidence="6">A17</strain>
        <strain evidence="7 8">cv. Jemalong A17</strain>
    </source>
</reference>
<dbReference type="Proteomes" id="UP000002051">
    <property type="component" value="Chromosome 5"/>
</dbReference>
<dbReference type="GO" id="GO:0010608">
    <property type="term" value="P:post-transcriptional regulation of gene expression"/>
    <property type="evidence" value="ECO:0000318"/>
    <property type="project" value="GO_Central"/>
</dbReference>
<reference evidence="6 8" key="2">
    <citation type="journal article" date="2014" name="BMC Genomics">
        <title>An improved genome release (version Mt4.0) for the model legume Medicago truncatula.</title>
        <authorList>
            <person name="Tang H."/>
            <person name="Krishnakumar V."/>
            <person name="Bidwell S."/>
            <person name="Rosen B."/>
            <person name="Chan A."/>
            <person name="Zhou S."/>
            <person name="Gentzbittel L."/>
            <person name="Childs K.L."/>
            <person name="Yandell M."/>
            <person name="Gundlach H."/>
            <person name="Mayer K.F."/>
            <person name="Schwartz D.C."/>
            <person name="Town C.D."/>
        </authorList>
    </citation>
    <scope>GENOME REANNOTATION</scope>
    <source>
        <strain evidence="7 8">cv. Jemalong A17</strain>
    </source>
</reference>
<evidence type="ECO:0000256" key="1">
    <source>
        <dbReference type="ARBA" id="ARBA00022737"/>
    </source>
</evidence>
<evidence type="ECO:0000256" key="2">
    <source>
        <dbReference type="ARBA" id="ARBA00022845"/>
    </source>
</evidence>
<keyword evidence="8" id="KW-1185">Reference proteome</keyword>
<organism evidence="6 8">
    <name type="scientific">Medicago truncatula</name>
    <name type="common">Barrel medic</name>
    <name type="synonym">Medicago tribuloides</name>
    <dbReference type="NCBI Taxonomy" id="3880"/>
    <lineage>
        <taxon>Eukaryota</taxon>
        <taxon>Viridiplantae</taxon>
        <taxon>Streptophyta</taxon>
        <taxon>Embryophyta</taxon>
        <taxon>Tracheophyta</taxon>
        <taxon>Spermatophyta</taxon>
        <taxon>Magnoliopsida</taxon>
        <taxon>eudicotyledons</taxon>
        <taxon>Gunneridae</taxon>
        <taxon>Pentapetalae</taxon>
        <taxon>rosids</taxon>
        <taxon>fabids</taxon>
        <taxon>Fabales</taxon>
        <taxon>Fabaceae</taxon>
        <taxon>Papilionoideae</taxon>
        <taxon>50 kb inversion clade</taxon>
        <taxon>NPAAA clade</taxon>
        <taxon>Hologalegina</taxon>
        <taxon>IRL clade</taxon>
        <taxon>Trifolieae</taxon>
        <taxon>Medicago</taxon>
    </lineage>
</organism>
<dbReference type="InterPro" id="IPR001313">
    <property type="entry name" value="Pumilio_RNA-bd_rpt"/>
</dbReference>
<feature type="repeat" description="Pumilio" evidence="4">
    <location>
        <begin position="60"/>
        <end position="98"/>
    </location>
</feature>
<dbReference type="PROSITE" id="PS50302">
    <property type="entry name" value="PUM"/>
    <property type="match status" value="6"/>
</dbReference>
<feature type="repeat" description="Pumilio" evidence="4">
    <location>
        <begin position="100"/>
        <end position="135"/>
    </location>
</feature>
<keyword evidence="2" id="KW-0810">Translation regulation</keyword>
<dbReference type="InterPro" id="IPR016024">
    <property type="entry name" value="ARM-type_fold"/>
</dbReference>
<dbReference type="OMA" id="PRIVHEF"/>
<reference evidence="7" key="3">
    <citation type="submission" date="2015-04" db="UniProtKB">
        <authorList>
            <consortium name="EnsemblPlants"/>
        </authorList>
    </citation>
    <scope>IDENTIFICATION</scope>
    <source>
        <strain evidence="7">cv. Jemalong A17</strain>
    </source>
</reference>